<dbReference type="EMBL" id="JAJJMB010015535">
    <property type="protein sequence ID" value="KAI3853664.1"/>
    <property type="molecule type" value="Genomic_DNA"/>
</dbReference>
<reference evidence="1" key="1">
    <citation type="submission" date="2022-04" db="EMBL/GenBank/DDBJ databases">
        <title>A functionally conserved STORR gene fusion in Papaver species that diverged 16.8 million years ago.</title>
        <authorList>
            <person name="Catania T."/>
        </authorList>
    </citation>
    <scope>NUCLEOTIDE SEQUENCE</scope>
    <source>
        <strain evidence="1">S-188037</strain>
    </source>
</reference>
<sequence length="63" mass="7063">MEIIFSRTTEDQTIPLSIKSSVHLIEGIIYRVEATVHVSWEVILNALMTQVSLYPGQQCSGTK</sequence>
<keyword evidence="2" id="KW-1185">Reference proteome</keyword>
<evidence type="ECO:0000313" key="2">
    <source>
        <dbReference type="Proteomes" id="UP001202328"/>
    </source>
</evidence>
<organism evidence="1 2">
    <name type="scientific">Papaver atlanticum</name>
    <dbReference type="NCBI Taxonomy" id="357466"/>
    <lineage>
        <taxon>Eukaryota</taxon>
        <taxon>Viridiplantae</taxon>
        <taxon>Streptophyta</taxon>
        <taxon>Embryophyta</taxon>
        <taxon>Tracheophyta</taxon>
        <taxon>Spermatophyta</taxon>
        <taxon>Magnoliopsida</taxon>
        <taxon>Ranunculales</taxon>
        <taxon>Papaveraceae</taxon>
        <taxon>Papaveroideae</taxon>
        <taxon>Papaver</taxon>
    </lineage>
</organism>
<evidence type="ECO:0000313" key="1">
    <source>
        <dbReference type="EMBL" id="KAI3853664.1"/>
    </source>
</evidence>
<accession>A0AAD4S1I5</accession>
<name>A0AAD4S1I5_9MAGN</name>
<gene>
    <name evidence="1" type="ORF">MKW98_025181</name>
</gene>
<feature type="non-terminal residue" evidence="1">
    <location>
        <position position="1"/>
    </location>
</feature>
<dbReference type="AlphaFoldDB" id="A0AAD4S1I5"/>
<dbReference type="Proteomes" id="UP001202328">
    <property type="component" value="Unassembled WGS sequence"/>
</dbReference>
<comment type="caution">
    <text evidence="1">The sequence shown here is derived from an EMBL/GenBank/DDBJ whole genome shotgun (WGS) entry which is preliminary data.</text>
</comment>
<protein>
    <submittedName>
        <fullName evidence="1">Uncharacterized protein</fullName>
    </submittedName>
</protein>
<proteinExistence type="predicted"/>